<reference evidence="10" key="1">
    <citation type="submission" date="2022-10" db="EMBL/GenBank/DDBJ databases">
        <title>Whole-Genome Sequencing of Brachybacterium huguangmaarense BRM-3, Isolated from Betula schmidtii.</title>
        <authorList>
            <person name="Haam D."/>
        </authorList>
    </citation>
    <scope>NUCLEOTIDE SEQUENCE</scope>
    <source>
        <strain evidence="10">BRM-3</strain>
    </source>
</reference>
<accession>A0ABY6G3K4</accession>
<dbReference type="Proteomes" id="UP001164305">
    <property type="component" value="Chromosome"/>
</dbReference>
<feature type="region of interest" description="Disordered" evidence="8">
    <location>
        <begin position="1"/>
        <end position="22"/>
    </location>
</feature>
<evidence type="ECO:0000256" key="5">
    <source>
        <dbReference type="ARBA" id="ARBA00022989"/>
    </source>
</evidence>
<keyword evidence="6 7" id="KW-0472">Membrane</keyword>
<dbReference type="Gene3D" id="1.10.3720.10">
    <property type="entry name" value="MetI-like"/>
    <property type="match status" value="1"/>
</dbReference>
<gene>
    <name evidence="10" type="ORF">BRM3_02815</name>
</gene>
<feature type="transmembrane region" description="Helical" evidence="7">
    <location>
        <begin position="104"/>
        <end position="125"/>
    </location>
</feature>
<dbReference type="PANTHER" id="PTHR43227">
    <property type="entry name" value="BLL4140 PROTEIN"/>
    <property type="match status" value="1"/>
</dbReference>
<organism evidence="10 11">
    <name type="scientific">Brachybacterium huguangmaarense</name>
    <dbReference type="NCBI Taxonomy" id="1652028"/>
    <lineage>
        <taxon>Bacteria</taxon>
        <taxon>Bacillati</taxon>
        <taxon>Actinomycetota</taxon>
        <taxon>Actinomycetes</taxon>
        <taxon>Micrococcales</taxon>
        <taxon>Dermabacteraceae</taxon>
        <taxon>Brachybacterium</taxon>
    </lineage>
</organism>
<dbReference type="InterPro" id="IPR050809">
    <property type="entry name" value="UgpAE/MalFG_permease"/>
</dbReference>
<dbReference type="PANTHER" id="PTHR43227:SF8">
    <property type="entry name" value="DIACETYLCHITOBIOSE UPTAKE SYSTEM PERMEASE PROTEIN DASB"/>
    <property type="match status" value="1"/>
</dbReference>
<feature type="transmembrane region" description="Helical" evidence="7">
    <location>
        <begin position="295"/>
        <end position="318"/>
    </location>
</feature>
<evidence type="ECO:0000259" key="9">
    <source>
        <dbReference type="PROSITE" id="PS50928"/>
    </source>
</evidence>
<evidence type="ECO:0000313" key="11">
    <source>
        <dbReference type="Proteomes" id="UP001164305"/>
    </source>
</evidence>
<feature type="transmembrane region" description="Helical" evidence="7">
    <location>
        <begin position="39"/>
        <end position="58"/>
    </location>
</feature>
<comment type="subcellular location">
    <subcellularLocation>
        <location evidence="1 7">Cell membrane</location>
        <topology evidence="1 7">Multi-pass membrane protein</topology>
    </subcellularLocation>
</comment>
<feature type="domain" description="ABC transmembrane type-1" evidence="9">
    <location>
        <begin position="100"/>
        <end position="317"/>
    </location>
</feature>
<protein>
    <submittedName>
        <fullName evidence="10">Sugar ABC transporter permease</fullName>
    </submittedName>
</protein>
<comment type="similarity">
    <text evidence="7">Belongs to the binding-protein-dependent transport system permease family.</text>
</comment>
<keyword evidence="3" id="KW-1003">Cell membrane</keyword>
<evidence type="ECO:0000256" key="4">
    <source>
        <dbReference type="ARBA" id="ARBA00022692"/>
    </source>
</evidence>
<evidence type="ECO:0000256" key="3">
    <source>
        <dbReference type="ARBA" id="ARBA00022475"/>
    </source>
</evidence>
<proteinExistence type="inferred from homology"/>
<dbReference type="CDD" id="cd06261">
    <property type="entry name" value="TM_PBP2"/>
    <property type="match status" value="1"/>
</dbReference>
<dbReference type="InterPro" id="IPR000515">
    <property type="entry name" value="MetI-like"/>
</dbReference>
<dbReference type="Pfam" id="PF00528">
    <property type="entry name" value="BPD_transp_1"/>
    <property type="match status" value="1"/>
</dbReference>
<sequence length="327" mass="35779">MTDATPVPTGISGASSGGRPFERRQVPLGRRLARGAAPWALLAPGLILLAVLLLWPLVRVLMLSFQDYRLRNLVRGESNYIGIENYTKILTDGFLWKTVLPNTVGFAIVCVVVTIVVGIGVALFLNTLGTVWRSICTTVVMIAWAIPALSGTYVFVWLFDPLNGLVTNLMDSLGIMDAGSWNWFTNRWAFYGIALLNVVYHGFPFIAVTVLAAVIGVPLELYEAAALDGAGAWKRFVHVTLPGIRPVLAVCVILSTIWDFKVFTQIYLMPGGDGSNRQVMNLGVWSYSESFSQGMYGMGSAIAVLLTVVLLVVSVIYMRTLLKEEEL</sequence>
<dbReference type="PROSITE" id="PS50928">
    <property type="entry name" value="ABC_TM1"/>
    <property type="match status" value="1"/>
</dbReference>
<evidence type="ECO:0000256" key="1">
    <source>
        <dbReference type="ARBA" id="ARBA00004651"/>
    </source>
</evidence>
<dbReference type="EMBL" id="CP107020">
    <property type="protein sequence ID" value="UYG17381.1"/>
    <property type="molecule type" value="Genomic_DNA"/>
</dbReference>
<dbReference type="InterPro" id="IPR035906">
    <property type="entry name" value="MetI-like_sf"/>
</dbReference>
<evidence type="ECO:0000256" key="6">
    <source>
        <dbReference type="ARBA" id="ARBA00023136"/>
    </source>
</evidence>
<evidence type="ECO:0000313" key="10">
    <source>
        <dbReference type="EMBL" id="UYG17381.1"/>
    </source>
</evidence>
<feature type="transmembrane region" description="Helical" evidence="7">
    <location>
        <begin position="236"/>
        <end position="258"/>
    </location>
</feature>
<keyword evidence="5 7" id="KW-1133">Transmembrane helix</keyword>
<evidence type="ECO:0000256" key="7">
    <source>
        <dbReference type="RuleBase" id="RU363032"/>
    </source>
</evidence>
<keyword evidence="2 7" id="KW-0813">Transport</keyword>
<feature type="transmembrane region" description="Helical" evidence="7">
    <location>
        <begin position="137"/>
        <end position="159"/>
    </location>
</feature>
<evidence type="ECO:0000256" key="2">
    <source>
        <dbReference type="ARBA" id="ARBA00022448"/>
    </source>
</evidence>
<keyword evidence="11" id="KW-1185">Reference proteome</keyword>
<dbReference type="RefSeq" id="WP_263594590.1">
    <property type="nucleotide sequence ID" value="NZ_CP107020.1"/>
</dbReference>
<feature type="transmembrane region" description="Helical" evidence="7">
    <location>
        <begin position="188"/>
        <end position="215"/>
    </location>
</feature>
<dbReference type="SUPFAM" id="SSF161098">
    <property type="entry name" value="MetI-like"/>
    <property type="match status" value="1"/>
</dbReference>
<name>A0ABY6G3K4_9MICO</name>
<keyword evidence="4 7" id="KW-0812">Transmembrane</keyword>
<evidence type="ECO:0000256" key="8">
    <source>
        <dbReference type="SAM" id="MobiDB-lite"/>
    </source>
</evidence>